<comment type="caution">
    <text evidence="1">The sequence shown here is derived from an EMBL/GenBank/DDBJ whole genome shotgun (WGS) entry which is preliminary data.</text>
</comment>
<dbReference type="AlphaFoldDB" id="A0A820QLE0"/>
<sequence length="17" mass="1913">MGIGLCWAYQSGIKEEK</sequence>
<reference evidence="1" key="1">
    <citation type="submission" date="2021-02" db="EMBL/GenBank/DDBJ databases">
        <authorList>
            <person name="Nowell W R."/>
        </authorList>
    </citation>
    <scope>NUCLEOTIDE SEQUENCE</scope>
</reference>
<evidence type="ECO:0000313" key="2">
    <source>
        <dbReference type="Proteomes" id="UP000663881"/>
    </source>
</evidence>
<dbReference type="EMBL" id="CAJOAY010031287">
    <property type="protein sequence ID" value="CAF4424759.1"/>
    <property type="molecule type" value="Genomic_DNA"/>
</dbReference>
<organism evidence="1 2">
    <name type="scientific">Adineta steineri</name>
    <dbReference type="NCBI Taxonomy" id="433720"/>
    <lineage>
        <taxon>Eukaryota</taxon>
        <taxon>Metazoa</taxon>
        <taxon>Spiralia</taxon>
        <taxon>Gnathifera</taxon>
        <taxon>Rotifera</taxon>
        <taxon>Eurotatoria</taxon>
        <taxon>Bdelloidea</taxon>
        <taxon>Adinetida</taxon>
        <taxon>Adinetidae</taxon>
        <taxon>Adineta</taxon>
    </lineage>
</organism>
<name>A0A820QLE0_9BILA</name>
<gene>
    <name evidence="1" type="ORF">OKA104_LOCUS52734</name>
</gene>
<protein>
    <submittedName>
        <fullName evidence="1">Uncharacterized protein</fullName>
    </submittedName>
</protein>
<proteinExistence type="predicted"/>
<accession>A0A820QLE0</accession>
<feature type="non-terminal residue" evidence="1">
    <location>
        <position position="17"/>
    </location>
</feature>
<dbReference type="Proteomes" id="UP000663881">
    <property type="component" value="Unassembled WGS sequence"/>
</dbReference>
<evidence type="ECO:0000313" key="1">
    <source>
        <dbReference type="EMBL" id="CAF4424759.1"/>
    </source>
</evidence>